<dbReference type="InterPro" id="IPR010987">
    <property type="entry name" value="Glutathione-S-Trfase_C-like"/>
</dbReference>
<dbReference type="Pfam" id="PF00043">
    <property type="entry name" value="GST_C"/>
    <property type="match status" value="1"/>
</dbReference>
<dbReference type="InterPro" id="IPR004046">
    <property type="entry name" value="GST_C"/>
</dbReference>
<dbReference type="Pfam" id="PF02798">
    <property type="entry name" value="GST_N"/>
    <property type="match status" value="1"/>
</dbReference>
<dbReference type="PANTHER" id="PTHR44051">
    <property type="entry name" value="GLUTATHIONE S-TRANSFERASE-RELATED"/>
    <property type="match status" value="1"/>
</dbReference>
<dbReference type="EC" id="2.5.1.18" evidence="2"/>
<proteinExistence type="inferred from homology"/>
<dbReference type="PANTHER" id="PTHR44051:SF3">
    <property type="entry name" value="TRANSCRIPTIONAL REGULATOR URE2"/>
    <property type="match status" value="1"/>
</dbReference>
<feature type="domain" description="GST C-terminal" evidence="8">
    <location>
        <begin position="95"/>
        <end position="251"/>
    </location>
</feature>
<dbReference type="CDD" id="cd03048">
    <property type="entry name" value="GST_N_Ure2p_like"/>
    <property type="match status" value="1"/>
</dbReference>
<evidence type="ECO:0000313" key="9">
    <source>
        <dbReference type="EMBL" id="OJT13412.1"/>
    </source>
</evidence>
<dbReference type="STRING" id="154538.A0A1M2W0W3"/>
<dbReference type="EMBL" id="MNAD01000410">
    <property type="protein sequence ID" value="OJT13412.1"/>
    <property type="molecule type" value="Genomic_DNA"/>
</dbReference>
<dbReference type="OMA" id="DIMFLPY"/>
<feature type="domain" description="GST N-terminal" evidence="7">
    <location>
        <begin position="5"/>
        <end position="89"/>
    </location>
</feature>
<dbReference type="InterPro" id="IPR036282">
    <property type="entry name" value="Glutathione-S-Trfase_C_sf"/>
</dbReference>
<evidence type="ECO:0000259" key="8">
    <source>
        <dbReference type="PROSITE" id="PS50405"/>
    </source>
</evidence>
<comment type="caution">
    <text evidence="9">The sequence shown here is derived from an EMBL/GenBank/DDBJ whole genome shotgun (WGS) entry which is preliminary data.</text>
</comment>
<dbReference type="PROSITE" id="PS50404">
    <property type="entry name" value="GST_NTER"/>
    <property type="match status" value="1"/>
</dbReference>
<dbReference type="InterPro" id="IPR004045">
    <property type="entry name" value="Glutathione_S-Trfase_N"/>
</dbReference>
<organism evidence="9 10">
    <name type="scientific">Trametes pubescens</name>
    <name type="common">White-rot fungus</name>
    <dbReference type="NCBI Taxonomy" id="154538"/>
    <lineage>
        <taxon>Eukaryota</taxon>
        <taxon>Fungi</taxon>
        <taxon>Dikarya</taxon>
        <taxon>Basidiomycota</taxon>
        <taxon>Agaricomycotina</taxon>
        <taxon>Agaricomycetes</taxon>
        <taxon>Polyporales</taxon>
        <taxon>Polyporaceae</taxon>
        <taxon>Trametes</taxon>
    </lineage>
</organism>
<dbReference type="SFLD" id="SFLDS00019">
    <property type="entry name" value="Glutathione_Transferase_(cytos"/>
    <property type="match status" value="1"/>
</dbReference>
<dbReference type="OrthoDB" id="422574at2759"/>
<evidence type="ECO:0000256" key="3">
    <source>
        <dbReference type="ARBA" id="ARBA00022679"/>
    </source>
</evidence>
<keyword evidence="3 9" id="KW-0808">Transferase</keyword>
<dbReference type="GO" id="GO:0005737">
    <property type="term" value="C:cytoplasm"/>
    <property type="evidence" value="ECO:0007669"/>
    <property type="project" value="UniProtKB-ARBA"/>
</dbReference>
<dbReference type="GO" id="GO:0005634">
    <property type="term" value="C:nucleus"/>
    <property type="evidence" value="ECO:0007669"/>
    <property type="project" value="UniProtKB-ARBA"/>
</dbReference>
<gene>
    <name evidence="9" type="ORF">TRAPUB_10047</name>
</gene>
<reference evidence="9 10" key="1">
    <citation type="submission" date="2016-10" db="EMBL/GenBank/DDBJ databases">
        <title>Genome sequence of the basidiomycete white-rot fungus Trametes pubescens.</title>
        <authorList>
            <person name="Makela M.R."/>
            <person name="Granchi Z."/>
            <person name="Peng M."/>
            <person name="De Vries R.P."/>
            <person name="Grigoriev I."/>
            <person name="Riley R."/>
            <person name="Hilden K."/>
        </authorList>
    </citation>
    <scope>NUCLEOTIDE SEQUENCE [LARGE SCALE GENOMIC DNA]</scope>
    <source>
        <strain evidence="9 10">FBCC735</strain>
    </source>
</reference>
<dbReference type="SFLD" id="SFLDG00358">
    <property type="entry name" value="Main_(cytGST)"/>
    <property type="match status" value="1"/>
</dbReference>
<comment type="function">
    <text evidence="5">Involved in the oxidative stress response and detoxification.</text>
</comment>
<dbReference type="SFLD" id="SFLDG01151">
    <property type="entry name" value="Main.2:_Nu-like"/>
    <property type="match status" value="1"/>
</dbReference>
<dbReference type="InterPro" id="IPR036249">
    <property type="entry name" value="Thioredoxin-like_sf"/>
</dbReference>
<evidence type="ECO:0000256" key="5">
    <source>
        <dbReference type="ARBA" id="ARBA00060024"/>
    </source>
</evidence>
<protein>
    <recommendedName>
        <fullName evidence="2">glutathione transferase</fullName>
        <ecNumber evidence="2">2.5.1.18</ecNumber>
    </recommendedName>
</protein>
<evidence type="ECO:0000256" key="1">
    <source>
        <dbReference type="ARBA" id="ARBA00007409"/>
    </source>
</evidence>
<comment type="catalytic activity">
    <reaction evidence="4">
        <text>RX + glutathione = an S-substituted glutathione + a halide anion + H(+)</text>
        <dbReference type="Rhea" id="RHEA:16437"/>
        <dbReference type="ChEBI" id="CHEBI:15378"/>
        <dbReference type="ChEBI" id="CHEBI:16042"/>
        <dbReference type="ChEBI" id="CHEBI:17792"/>
        <dbReference type="ChEBI" id="CHEBI:57925"/>
        <dbReference type="ChEBI" id="CHEBI:90779"/>
        <dbReference type="EC" id="2.5.1.18"/>
    </reaction>
</comment>
<dbReference type="SUPFAM" id="SSF47616">
    <property type="entry name" value="GST C-terminal domain-like"/>
    <property type="match status" value="1"/>
</dbReference>
<dbReference type="SUPFAM" id="SSF52833">
    <property type="entry name" value="Thioredoxin-like"/>
    <property type="match status" value="1"/>
</dbReference>
<dbReference type="Gene3D" id="1.20.1050.130">
    <property type="match status" value="1"/>
</dbReference>
<evidence type="ECO:0000256" key="6">
    <source>
        <dbReference type="RuleBase" id="RU003494"/>
    </source>
</evidence>
<dbReference type="InterPro" id="IPR040079">
    <property type="entry name" value="Glutathione_S-Trfase"/>
</dbReference>
<accession>A0A1M2W0W3</accession>
<evidence type="ECO:0000256" key="2">
    <source>
        <dbReference type="ARBA" id="ARBA00012452"/>
    </source>
</evidence>
<name>A0A1M2W0W3_TRAPU</name>
<keyword evidence="10" id="KW-1185">Reference proteome</keyword>
<evidence type="ECO:0000313" key="10">
    <source>
        <dbReference type="Proteomes" id="UP000184267"/>
    </source>
</evidence>
<evidence type="ECO:0000256" key="4">
    <source>
        <dbReference type="ARBA" id="ARBA00047960"/>
    </source>
</evidence>
<dbReference type="FunFam" id="1.20.1050.130:FF:000016">
    <property type="entry name" value="Glutathione S-transferase 1"/>
    <property type="match status" value="1"/>
</dbReference>
<dbReference type="Proteomes" id="UP000184267">
    <property type="component" value="Unassembled WGS sequence"/>
</dbReference>
<evidence type="ECO:0000259" key="7">
    <source>
        <dbReference type="PROSITE" id="PS50404"/>
    </source>
</evidence>
<dbReference type="AlphaFoldDB" id="A0A1M2W0W3"/>
<comment type="similarity">
    <text evidence="1 6">Belongs to the GST superfamily.</text>
</comment>
<dbReference type="GO" id="GO:0004364">
    <property type="term" value="F:glutathione transferase activity"/>
    <property type="evidence" value="ECO:0007669"/>
    <property type="project" value="UniProtKB-EC"/>
</dbReference>
<sequence>MSSGKQFTLHGGVTGPNPLKVAVVLEELGLEYDVVNINIRAGEQKNPEYLKLNPNGRVPTLVDHSNGDFTIWESDAILLYLVERYDKEHKLSVADADEKFKLIQWLFFQASGQGPYFGQAVWFMRYHHERLPSAVERYHKEILRVLGVLETVLSKQEWLVGGKLTVADISFITYVLARAVWPERKHGTHRRCSWNQMAIGWGLEGVEGGDVQKEFPNVYKWHQKLVSRPIVRKFLDIQAEAFRKLSESQAK</sequence>
<dbReference type="FunFam" id="3.40.30.10:FF:000039">
    <property type="entry name" value="Glutathione S-transferase domain"/>
    <property type="match status" value="1"/>
</dbReference>
<dbReference type="PROSITE" id="PS50405">
    <property type="entry name" value="GST_CTER"/>
    <property type="match status" value="1"/>
</dbReference>